<proteinExistence type="predicted"/>
<keyword evidence="1" id="KW-0732">Signal</keyword>
<evidence type="ECO:0000313" key="3">
    <source>
        <dbReference type="Proteomes" id="UP001408356"/>
    </source>
</evidence>
<feature type="signal peptide" evidence="1">
    <location>
        <begin position="1"/>
        <end position="16"/>
    </location>
</feature>
<keyword evidence="2" id="KW-0378">Hydrolase</keyword>
<evidence type="ECO:0000256" key="1">
    <source>
        <dbReference type="SAM" id="SignalP"/>
    </source>
</evidence>
<sequence length="391" mass="42656">MRLLFWSVLFVLGLAADPNTNCTGLNAISPHCDSIETPYRRDTFYIGGDYVPYSNTSQSLTIGQVYVEKLTPLAGVNQTYPLVFISAGIPAGSVWLNTPDNRQGWASYFVEAGYQVYILDVIGNGRSVQNDLADYTLRFGSTDNITQNGFTAPELVDYYPQADGHDKWPGSGIRGDPVFDAFEASLIPLNTNYTSGELAMRAAGCNLLSLIGKAFTFCHSASCQFTTLMADQCPDLLQATINLEPTVTPFQSLVGNATNPTTGRTSSRLYGLTNTPISYEPPIDSPSELNPVEVGTDTAALRSCFLQSSNSTIHTLPEIAKVPFIMYTGSASPHITYDHCVALYLEQTQVPYEWIKLEDIGILGNGHFSFLETNNLEIAAVVYSRLQDLAA</sequence>
<dbReference type="EMBL" id="JARVKF010000407">
    <property type="protein sequence ID" value="KAK9416230.1"/>
    <property type="molecule type" value="Genomic_DNA"/>
</dbReference>
<gene>
    <name evidence="2" type="ORF">SUNI508_01647</name>
</gene>
<keyword evidence="3" id="KW-1185">Reference proteome</keyword>
<dbReference type="Proteomes" id="UP001408356">
    <property type="component" value="Unassembled WGS sequence"/>
</dbReference>
<protein>
    <submittedName>
        <fullName evidence="2">Alpha/Beta hydrolase protein</fullName>
    </submittedName>
</protein>
<feature type="chain" id="PRO_5047011279" evidence="1">
    <location>
        <begin position="17"/>
        <end position="391"/>
    </location>
</feature>
<dbReference type="SUPFAM" id="SSF53474">
    <property type="entry name" value="alpha/beta-Hydrolases"/>
    <property type="match status" value="1"/>
</dbReference>
<name>A0ABR2UNK3_9PEZI</name>
<dbReference type="Gene3D" id="3.40.50.1820">
    <property type="entry name" value="alpha/beta hydrolase"/>
    <property type="match status" value="1"/>
</dbReference>
<comment type="caution">
    <text evidence="2">The sequence shown here is derived from an EMBL/GenBank/DDBJ whole genome shotgun (WGS) entry which is preliminary data.</text>
</comment>
<reference evidence="2 3" key="1">
    <citation type="journal article" date="2024" name="J. Plant Pathol.">
        <title>Sequence and assembly of the genome of Seiridium unicorne, isolate CBS 538.82, causal agent of cypress canker disease.</title>
        <authorList>
            <person name="Scali E."/>
            <person name="Rocca G.D."/>
            <person name="Danti R."/>
            <person name="Garbelotto M."/>
            <person name="Barberini S."/>
            <person name="Baroncelli R."/>
            <person name="Emiliani G."/>
        </authorList>
    </citation>
    <scope>NUCLEOTIDE SEQUENCE [LARGE SCALE GENOMIC DNA]</scope>
    <source>
        <strain evidence="2 3">BM-138-508</strain>
    </source>
</reference>
<dbReference type="GO" id="GO:0016787">
    <property type="term" value="F:hydrolase activity"/>
    <property type="evidence" value="ECO:0007669"/>
    <property type="project" value="UniProtKB-KW"/>
</dbReference>
<accession>A0ABR2UNK3</accession>
<dbReference type="InterPro" id="IPR050228">
    <property type="entry name" value="Carboxylesterase_BioH"/>
</dbReference>
<dbReference type="InterPro" id="IPR029058">
    <property type="entry name" value="AB_hydrolase_fold"/>
</dbReference>
<organism evidence="2 3">
    <name type="scientific">Seiridium unicorne</name>
    <dbReference type="NCBI Taxonomy" id="138068"/>
    <lineage>
        <taxon>Eukaryota</taxon>
        <taxon>Fungi</taxon>
        <taxon>Dikarya</taxon>
        <taxon>Ascomycota</taxon>
        <taxon>Pezizomycotina</taxon>
        <taxon>Sordariomycetes</taxon>
        <taxon>Xylariomycetidae</taxon>
        <taxon>Amphisphaeriales</taxon>
        <taxon>Sporocadaceae</taxon>
        <taxon>Seiridium</taxon>
    </lineage>
</organism>
<dbReference type="PANTHER" id="PTHR43194:SF4">
    <property type="entry name" value="AB HYDROLASE-1 DOMAIN-CONTAINING PROTEIN"/>
    <property type="match status" value="1"/>
</dbReference>
<dbReference type="CDD" id="cd12809">
    <property type="entry name" value="Esterase_713_like-2"/>
    <property type="match status" value="1"/>
</dbReference>
<evidence type="ECO:0000313" key="2">
    <source>
        <dbReference type="EMBL" id="KAK9416230.1"/>
    </source>
</evidence>
<dbReference type="PANTHER" id="PTHR43194">
    <property type="entry name" value="HYDROLASE ALPHA/BETA FOLD FAMILY"/>
    <property type="match status" value="1"/>
</dbReference>